<comment type="pathway">
    <text evidence="1">Lipid metabolism.</text>
</comment>
<dbReference type="InterPro" id="IPR014030">
    <property type="entry name" value="Ketoacyl_synth_N"/>
</dbReference>
<dbReference type="AlphaFoldDB" id="A0A4P6P7G7"/>
<evidence type="ECO:0000259" key="5">
    <source>
        <dbReference type="PROSITE" id="PS52004"/>
    </source>
</evidence>
<dbReference type="SUPFAM" id="SSF53901">
    <property type="entry name" value="Thiolase-like"/>
    <property type="match status" value="2"/>
</dbReference>
<keyword evidence="3 4" id="KW-0808">Transferase</keyword>
<protein>
    <recommendedName>
        <fullName evidence="5">Ketosynthase family 3 (KS3) domain-containing protein</fullName>
    </recommendedName>
</protein>
<organism evidence="6 7">
    <name type="scientific">Litorilituus sediminis</name>
    <dbReference type="NCBI Taxonomy" id="718192"/>
    <lineage>
        <taxon>Bacteria</taxon>
        <taxon>Pseudomonadati</taxon>
        <taxon>Pseudomonadota</taxon>
        <taxon>Gammaproteobacteria</taxon>
        <taxon>Alteromonadales</taxon>
        <taxon>Colwelliaceae</taxon>
        <taxon>Litorilituus</taxon>
    </lineage>
</organism>
<dbReference type="EMBL" id="CP034759">
    <property type="protein sequence ID" value="QBG36998.1"/>
    <property type="molecule type" value="Genomic_DNA"/>
</dbReference>
<dbReference type="InterPro" id="IPR020841">
    <property type="entry name" value="PKS_Beta-ketoAc_synthase_dom"/>
</dbReference>
<evidence type="ECO:0000256" key="4">
    <source>
        <dbReference type="RuleBase" id="RU003694"/>
    </source>
</evidence>
<keyword evidence="7" id="KW-1185">Reference proteome</keyword>
<reference evidence="6 7" key="1">
    <citation type="submission" date="2018-12" db="EMBL/GenBank/DDBJ databases">
        <title>Complete genome of Litorilituus sediminis.</title>
        <authorList>
            <person name="Liu A."/>
            <person name="Rong J."/>
        </authorList>
    </citation>
    <scope>NUCLEOTIDE SEQUENCE [LARGE SCALE GENOMIC DNA]</scope>
    <source>
        <strain evidence="6 7">JCM 17549</strain>
    </source>
</reference>
<dbReference type="Proteomes" id="UP000290244">
    <property type="component" value="Chromosome"/>
</dbReference>
<evidence type="ECO:0000256" key="2">
    <source>
        <dbReference type="ARBA" id="ARBA00008467"/>
    </source>
</evidence>
<name>A0A4P6P7G7_9GAMM</name>
<dbReference type="InterPro" id="IPR014031">
    <property type="entry name" value="Ketoacyl_synth_C"/>
</dbReference>
<evidence type="ECO:0000313" key="7">
    <source>
        <dbReference type="Proteomes" id="UP000290244"/>
    </source>
</evidence>
<dbReference type="RefSeq" id="WP_130603667.1">
    <property type="nucleotide sequence ID" value="NZ_CP034759.1"/>
</dbReference>
<dbReference type="InterPro" id="IPR016039">
    <property type="entry name" value="Thiolase-like"/>
</dbReference>
<accession>A0A4P6P7G7</accession>
<gene>
    <name evidence="6" type="ORF">EMK97_15345</name>
</gene>
<dbReference type="PROSITE" id="PS52004">
    <property type="entry name" value="KS3_2"/>
    <property type="match status" value="1"/>
</dbReference>
<proteinExistence type="inferred from homology"/>
<dbReference type="Gene3D" id="3.40.47.10">
    <property type="match status" value="1"/>
</dbReference>
<dbReference type="OrthoDB" id="8607208at2"/>
<dbReference type="GO" id="GO:0006633">
    <property type="term" value="P:fatty acid biosynthetic process"/>
    <property type="evidence" value="ECO:0007669"/>
    <property type="project" value="TreeGrafter"/>
</dbReference>
<evidence type="ECO:0000256" key="1">
    <source>
        <dbReference type="ARBA" id="ARBA00005189"/>
    </source>
</evidence>
<feature type="domain" description="Ketosynthase family 3 (KS3)" evidence="5">
    <location>
        <begin position="1"/>
        <end position="375"/>
    </location>
</feature>
<sequence>MTASANDTMAKVYVNASASLSALGEEITDISDFTKAQQLNRLSAPLSCFYQAIPLAPLNESEQRIYQLLTHVIDKIIAKLALDAEQLANTCLFLGSSSLDIGCIESDASKAIWLNPLEHINQHLRAKYAFAQLHYTFNTACTSSANALLYANRLIKADKIKQALVIGCEFYNQLTLKGFDSLELLSKQGLFAFSPSRDGMVLGEGVGAILLSKAKKINATKAKLALLEGYSSCDTYSLTTTQEDGDKIAQVIEQAVALADVKLSDIDLIKAHGTASPASDQAEAQALNSLFQNRINTLALKPYVGHTLGACGALELAILNQLIDLNMMPQAHYQHTELNPLVPLANSGQSFTDIRYILLNHCGFGGNNAALVVEHLNAATCNSSDRESTDCKSAEKNRANKQDAIKNSASILASTCVSYASDETNKAIRKQVKAITGFEVRRMDSFTLIALQAAAQLLASEEVEVYFANNSNSNSEQVKPLAQAQLGLYGVADYLSVELLQSLVETVEQGHDIRPFDFISTVGNAANFYIAKQFNVEGVNLFNGASEQALERTRLLIEQDLNLNLIDYALLVHWQQQAEQFTCHAYLIAPQV</sequence>
<dbReference type="KEGG" id="lsd:EMK97_15345"/>
<dbReference type="PANTHER" id="PTHR11712:SF320">
    <property type="entry name" value="BETA-KETOACYL SYNTHASE"/>
    <property type="match status" value="1"/>
</dbReference>
<comment type="similarity">
    <text evidence="2 4">Belongs to the thiolase-like superfamily. Beta-ketoacyl-ACP synthases family.</text>
</comment>
<dbReference type="GO" id="GO:0004315">
    <property type="term" value="F:3-oxoacyl-[acyl-carrier-protein] synthase activity"/>
    <property type="evidence" value="ECO:0007669"/>
    <property type="project" value="TreeGrafter"/>
</dbReference>
<dbReference type="PANTHER" id="PTHR11712">
    <property type="entry name" value="POLYKETIDE SYNTHASE-RELATED"/>
    <property type="match status" value="1"/>
</dbReference>
<dbReference type="Pfam" id="PF02801">
    <property type="entry name" value="Ketoacyl-synt_C"/>
    <property type="match status" value="1"/>
</dbReference>
<dbReference type="SMART" id="SM00825">
    <property type="entry name" value="PKS_KS"/>
    <property type="match status" value="1"/>
</dbReference>
<evidence type="ECO:0000256" key="3">
    <source>
        <dbReference type="ARBA" id="ARBA00022679"/>
    </source>
</evidence>
<evidence type="ECO:0000313" key="6">
    <source>
        <dbReference type="EMBL" id="QBG36998.1"/>
    </source>
</evidence>
<dbReference type="InterPro" id="IPR000794">
    <property type="entry name" value="Beta-ketoacyl_synthase"/>
</dbReference>
<dbReference type="GO" id="GO:0005829">
    <property type="term" value="C:cytosol"/>
    <property type="evidence" value="ECO:0007669"/>
    <property type="project" value="TreeGrafter"/>
</dbReference>
<dbReference type="Pfam" id="PF00109">
    <property type="entry name" value="ketoacyl-synt"/>
    <property type="match status" value="1"/>
</dbReference>